<keyword evidence="3" id="KW-0547">Nucleotide-binding</keyword>
<dbReference type="Pfam" id="PF00005">
    <property type="entry name" value="ABC_tran"/>
    <property type="match status" value="1"/>
</dbReference>
<dbReference type="AlphaFoldDB" id="A0A6J4JZ66"/>
<dbReference type="PROSITE" id="PS00211">
    <property type="entry name" value="ABC_TRANSPORTER_1"/>
    <property type="match status" value="1"/>
</dbReference>
<dbReference type="Gene3D" id="3.40.50.300">
    <property type="entry name" value="P-loop containing nucleotide triphosphate hydrolases"/>
    <property type="match status" value="1"/>
</dbReference>
<keyword evidence="4 6" id="KW-0067">ATP-binding</keyword>
<dbReference type="CDD" id="cd03257">
    <property type="entry name" value="ABC_NikE_OppD_transporters"/>
    <property type="match status" value="1"/>
</dbReference>
<dbReference type="SMART" id="SM00382">
    <property type="entry name" value="AAA"/>
    <property type="match status" value="1"/>
</dbReference>
<reference evidence="6" key="1">
    <citation type="submission" date="2020-02" db="EMBL/GenBank/DDBJ databases">
        <authorList>
            <person name="Meier V. D."/>
        </authorList>
    </citation>
    <scope>NUCLEOTIDE SEQUENCE</scope>
    <source>
        <strain evidence="6">AVDCRST_MAG61</strain>
    </source>
</reference>
<dbReference type="InterPro" id="IPR027417">
    <property type="entry name" value="P-loop_NTPase"/>
</dbReference>
<dbReference type="GO" id="GO:0016887">
    <property type="term" value="F:ATP hydrolysis activity"/>
    <property type="evidence" value="ECO:0007669"/>
    <property type="project" value="InterPro"/>
</dbReference>
<dbReference type="PANTHER" id="PTHR43776">
    <property type="entry name" value="TRANSPORT ATP-BINDING PROTEIN"/>
    <property type="match status" value="1"/>
</dbReference>
<dbReference type="InterPro" id="IPR050319">
    <property type="entry name" value="ABC_transp_ATP-bind"/>
</dbReference>
<organism evidence="6">
    <name type="scientific">uncultured Friedmanniella sp</name>
    <dbReference type="NCBI Taxonomy" id="335381"/>
    <lineage>
        <taxon>Bacteria</taxon>
        <taxon>Bacillati</taxon>
        <taxon>Actinomycetota</taxon>
        <taxon>Actinomycetes</taxon>
        <taxon>Propionibacteriales</taxon>
        <taxon>Nocardioidaceae</taxon>
        <taxon>Friedmanniella</taxon>
        <taxon>environmental samples</taxon>
    </lineage>
</organism>
<dbReference type="PROSITE" id="PS50893">
    <property type="entry name" value="ABC_TRANSPORTER_2"/>
    <property type="match status" value="1"/>
</dbReference>
<evidence type="ECO:0000313" key="6">
    <source>
        <dbReference type="EMBL" id="CAA9291046.1"/>
    </source>
</evidence>
<dbReference type="InterPro" id="IPR003593">
    <property type="entry name" value="AAA+_ATPase"/>
</dbReference>
<dbReference type="EMBL" id="CADCTT010000024">
    <property type="protein sequence ID" value="CAA9291046.1"/>
    <property type="molecule type" value="Genomic_DNA"/>
</dbReference>
<dbReference type="GO" id="GO:0055085">
    <property type="term" value="P:transmembrane transport"/>
    <property type="evidence" value="ECO:0007669"/>
    <property type="project" value="UniProtKB-ARBA"/>
</dbReference>
<sequence length="256" mass="27894">MGDPTSRQSIVALDKVSFEYVSGPGWARVRTPVLHEFSLDIAAGEMVGLVGESGSGKTTIGRLCLGLIRPTSGQVLFGGRPMPRRHQPGSLAVVLQHPQWSLNPRASVGKSVAEPLVLAGVDRARRQSRVAEILQQVGLNESFASRYPGQLSGGQRQRVSIARALVTEPRFILFDEAVSALDVSIQSQILNLIKALQAEHNFGAIFISHDLAATRYVAQRILVMRNGSIEHEGDADSFYRPSENAYTRRLQLASDL</sequence>
<protein>
    <submittedName>
        <fullName evidence="6">Oligopeptide transport ATP-binding protein OppF</fullName>
    </submittedName>
</protein>
<dbReference type="PANTHER" id="PTHR43776:SF7">
    <property type="entry name" value="D,D-DIPEPTIDE TRANSPORT ATP-BINDING PROTEIN DDPF-RELATED"/>
    <property type="match status" value="1"/>
</dbReference>
<proteinExistence type="inferred from homology"/>
<evidence type="ECO:0000256" key="3">
    <source>
        <dbReference type="ARBA" id="ARBA00022741"/>
    </source>
</evidence>
<gene>
    <name evidence="6" type="ORF">AVDCRST_MAG61-169</name>
</gene>
<comment type="similarity">
    <text evidence="1">Belongs to the ABC transporter superfamily.</text>
</comment>
<evidence type="ECO:0000256" key="1">
    <source>
        <dbReference type="ARBA" id="ARBA00005417"/>
    </source>
</evidence>
<name>A0A6J4JZ66_9ACTN</name>
<evidence type="ECO:0000256" key="2">
    <source>
        <dbReference type="ARBA" id="ARBA00022448"/>
    </source>
</evidence>
<dbReference type="InterPro" id="IPR003439">
    <property type="entry name" value="ABC_transporter-like_ATP-bd"/>
</dbReference>
<feature type="domain" description="ABC transporter" evidence="5">
    <location>
        <begin position="11"/>
        <end position="251"/>
    </location>
</feature>
<evidence type="ECO:0000259" key="5">
    <source>
        <dbReference type="PROSITE" id="PS50893"/>
    </source>
</evidence>
<keyword evidence="2" id="KW-0813">Transport</keyword>
<dbReference type="GO" id="GO:0005524">
    <property type="term" value="F:ATP binding"/>
    <property type="evidence" value="ECO:0007669"/>
    <property type="project" value="UniProtKB-KW"/>
</dbReference>
<dbReference type="InterPro" id="IPR017871">
    <property type="entry name" value="ABC_transporter-like_CS"/>
</dbReference>
<dbReference type="SUPFAM" id="SSF52540">
    <property type="entry name" value="P-loop containing nucleoside triphosphate hydrolases"/>
    <property type="match status" value="1"/>
</dbReference>
<evidence type="ECO:0000256" key="4">
    <source>
        <dbReference type="ARBA" id="ARBA00022840"/>
    </source>
</evidence>
<accession>A0A6J4JZ66</accession>